<keyword evidence="2 6" id="KW-0547">Nucleotide-binding</keyword>
<dbReference type="GO" id="GO:0005524">
    <property type="term" value="F:ATP binding"/>
    <property type="evidence" value="ECO:0007669"/>
    <property type="project" value="UniProtKB-UniRule"/>
</dbReference>
<dbReference type="GO" id="GO:0007062">
    <property type="term" value="P:sister chromatid cohesion"/>
    <property type="evidence" value="ECO:0007669"/>
    <property type="project" value="InterPro"/>
</dbReference>
<dbReference type="InterPro" id="IPR003395">
    <property type="entry name" value="RecF/RecN/SMC_N"/>
</dbReference>
<organism evidence="9 10">
    <name type="scientific">Candidatus Opimibacter skivensis</name>
    <dbReference type="NCBI Taxonomy" id="2982028"/>
    <lineage>
        <taxon>Bacteria</taxon>
        <taxon>Pseudomonadati</taxon>
        <taxon>Bacteroidota</taxon>
        <taxon>Saprospiria</taxon>
        <taxon>Saprospirales</taxon>
        <taxon>Saprospiraceae</taxon>
        <taxon>Candidatus Opimibacter</taxon>
    </lineage>
</organism>
<dbReference type="InterPro" id="IPR024704">
    <property type="entry name" value="SMC"/>
</dbReference>
<dbReference type="PANTHER" id="PTHR43977">
    <property type="entry name" value="STRUCTURAL MAINTENANCE OF CHROMOSOMES PROTEIN 3"/>
    <property type="match status" value="1"/>
</dbReference>
<feature type="domain" description="SMC hinge" evidence="8">
    <location>
        <begin position="524"/>
        <end position="622"/>
    </location>
</feature>
<comment type="subunit">
    <text evidence="6">Homodimer.</text>
</comment>
<dbReference type="InterPro" id="IPR036277">
    <property type="entry name" value="SMC_hinge_sf"/>
</dbReference>
<dbReference type="Proteomes" id="UP000808337">
    <property type="component" value="Unassembled WGS sequence"/>
</dbReference>
<feature type="coiled-coil region" evidence="6">
    <location>
        <begin position="881"/>
        <end position="922"/>
    </location>
</feature>
<feature type="coiled-coil region" evidence="6">
    <location>
        <begin position="769"/>
        <end position="803"/>
    </location>
</feature>
<sequence>MRLKSLELKGFKSFANDTLLHFDEDVIGIVGPNGSGKSNVVDAIRWVLGEQKGKELRLENMGDVIFNGTKKRKASAAASVAITFDNNLGLLPSEYQEVVISRHLYRSGESEYKLNGVTCRLKDIQSILIDTGIGSNSYAIIALGMVDDILYDKDNARRKMFEQAAGISKYKKRKHETMLKLKLTSDDLIRIDDILKEIQTNLELLEKQAKRTRKFVELKSDYKSLSLTLGARNNFELRDLFAQSEKKIQDETDNYSRLEADLSVLHAHLEKLRKDHLGDELTVGSFQRELNELVANIRTIENEKSLADQKIVFIRQNKQNLETQISMATKRLEKLNDEILSLRTGYTENEQILNEHLSTLTESQHQRDEIARKYEEMMSNREAVSNLHQQFEKEVFDLEKNIAVFINNADIINNENKIVADETQKLTLEHEQLKQHLQEEEEQKELAAKALAGLEEQEMNRMRTIRELEIDLTAQLDHLRQTQRTLDARTHEAELLKDMISNLEGFPESIKFLNKTQDWNVTAPLLSDVIYCDQQHRVIVEQILEPYLNYYVVNTWDEAARAVKLLSFAQKGRANFCILSEYNETPSIIDFEGLTPLLANLEIEHGYESLVRQLLHKVYVTEGSPLDINWEDYPLKGMTVIDKQAQMIRRSHQLAGGSIGLFEGKKLGRKKHLDHLEQEIITLRHEWHQLQSGVQHAQAKLASLQAVDISAQLQSTRSKVVGLLQSWAETNSRLSHVRERKEENDQRHHKNNEALREIDLKIAVSTSELEEKKTKYRDYAQSMEQSEEHYYDIQRQLNAAEAASNEIKLQEIHLSNKLESLGRELKYHIDQQHQLQQNTALQQTQIESESIELENMIMLSSAMSGDLQEKYIDKKNREITLTEVEQNYYEQRNQISAAEEKIKIVEKQRNALQYLINEMKDNHSQLKYKLIAISERMEVEFGVRLEDITAEHLNEELPLDELEAKVLRLRNRLENYGEINPMAIEAYEEIKIRYDNINNQRQDVLSAKESLLSTITEIELTATSQFMEAFDKVRENFIEVFRSLFTDDDTCDLILMDPTDPLESAIDIIAKPKGKRPKSLSQLSGGEKTLTAIALLFALYLMKPAPFCVFDEVDAPLDDANIQKFNKIIKRFSAQSQFIIVTHNKTTMAAVDTIYGVFMEEQGISGLSQVDFRAFDDADMLALQN</sequence>
<evidence type="ECO:0000313" key="9">
    <source>
        <dbReference type="EMBL" id="MBK9984220.1"/>
    </source>
</evidence>
<evidence type="ECO:0000313" key="10">
    <source>
        <dbReference type="Proteomes" id="UP000808337"/>
    </source>
</evidence>
<comment type="similarity">
    <text evidence="6">Belongs to the SMC family.</text>
</comment>
<comment type="domain">
    <text evidence="6">Contains large globular domains required for ATP hydrolysis at each terminus and a third globular domain forming a flexible hinge near the middle of the molecule. These domains are separated by coiled-coil structures.</text>
</comment>
<accession>A0A9D7XQI9</accession>
<dbReference type="HAMAP" id="MF_01894">
    <property type="entry name" value="Smc_prok"/>
    <property type="match status" value="1"/>
</dbReference>
<evidence type="ECO:0000259" key="8">
    <source>
        <dbReference type="Pfam" id="PF06470"/>
    </source>
</evidence>
<comment type="subcellular location">
    <subcellularLocation>
        <location evidence="6">Cytoplasm</location>
    </subcellularLocation>
</comment>
<dbReference type="GO" id="GO:0005737">
    <property type="term" value="C:cytoplasm"/>
    <property type="evidence" value="ECO:0007669"/>
    <property type="project" value="UniProtKB-SubCell"/>
</dbReference>
<feature type="coiled-coil region" evidence="6">
    <location>
        <begin position="241"/>
        <end position="338"/>
    </location>
</feature>
<proteinExistence type="inferred from homology"/>
<dbReference type="GO" id="GO:0006260">
    <property type="term" value="P:DNA replication"/>
    <property type="evidence" value="ECO:0007669"/>
    <property type="project" value="UniProtKB-UniRule"/>
</dbReference>
<protein>
    <recommendedName>
        <fullName evidence="6">Chromosome partition protein Smc</fullName>
    </recommendedName>
</protein>
<keyword evidence="1 6" id="KW-0963">Cytoplasm</keyword>
<dbReference type="CDD" id="cd03278">
    <property type="entry name" value="ABC_SMC_barmotin"/>
    <property type="match status" value="1"/>
</dbReference>
<feature type="domain" description="RecF/RecN/SMC N-terminal" evidence="7">
    <location>
        <begin position="3"/>
        <end position="1165"/>
    </location>
</feature>
<dbReference type="GO" id="GO:0030261">
    <property type="term" value="P:chromosome condensation"/>
    <property type="evidence" value="ECO:0007669"/>
    <property type="project" value="InterPro"/>
</dbReference>
<dbReference type="Pfam" id="PF02463">
    <property type="entry name" value="SMC_N"/>
    <property type="match status" value="1"/>
</dbReference>
<evidence type="ECO:0000256" key="2">
    <source>
        <dbReference type="ARBA" id="ARBA00022741"/>
    </source>
</evidence>
<evidence type="ECO:0000256" key="5">
    <source>
        <dbReference type="ARBA" id="ARBA00023125"/>
    </source>
</evidence>
<comment type="caution">
    <text evidence="9">The sequence shown here is derived from an EMBL/GenBank/DDBJ whole genome shotgun (WGS) entry which is preliminary data.</text>
</comment>
<dbReference type="GO" id="GO:0003677">
    <property type="term" value="F:DNA binding"/>
    <property type="evidence" value="ECO:0007669"/>
    <property type="project" value="UniProtKB-UniRule"/>
</dbReference>
<feature type="coiled-coil region" evidence="6">
    <location>
        <begin position="423"/>
        <end position="457"/>
    </location>
</feature>
<dbReference type="AlphaFoldDB" id="A0A9D7XQI9"/>
<feature type="binding site" evidence="6">
    <location>
        <begin position="32"/>
        <end position="39"/>
    </location>
    <ligand>
        <name>ATP</name>
        <dbReference type="ChEBI" id="CHEBI:30616"/>
    </ligand>
</feature>
<dbReference type="Gene3D" id="3.40.50.300">
    <property type="entry name" value="P-loop containing nucleotide triphosphate hydrolases"/>
    <property type="match status" value="2"/>
</dbReference>
<dbReference type="GO" id="GO:0005694">
    <property type="term" value="C:chromosome"/>
    <property type="evidence" value="ECO:0007669"/>
    <property type="project" value="InterPro"/>
</dbReference>
<evidence type="ECO:0000256" key="1">
    <source>
        <dbReference type="ARBA" id="ARBA00022490"/>
    </source>
</evidence>
<evidence type="ECO:0000256" key="4">
    <source>
        <dbReference type="ARBA" id="ARBA00023054"/>
    </source>
</evidence>
<dbReference type="EMBL" id="JADKGY010000029">
    <property type="protein sequence ID" value="MBK9984220.1"/>
    <property type="molecule type" value="Genomic_DNA"/>
</dbReference>
<comment type="function">
    <text evidence="6">Required for chromosome condensation and partitioning.</text>
</comment>
<dbReference type="InterPro" id="IPR011890">
    <property type="entry name" value="SMC_prok"/>
</dbReference>
<dbReference type="InterPro" id="IPR010935">
    <property type="entry name" value="SMC_hinge"/>
</dbReference>
<reference evidence="9 10" key="1">
    <citation type="submission" date="2020-10" db="EMBL/GenBank/DDBJ databases">
        <title>Connecting structure to function with the recovery of over 1000 high-quality activated sludge metagenome-assembled genomes encoding full-length rRNA genes using long-read sequencing.</title>
        <authorList>
            <person name="Singleton C.M."/>
            <person name="Petriglieri F."/>
            <person name="Kristensen J.M."/>
            <person name="Kirkegaard R.H."/>
            <person name="Michaelsen T.Y."/>
            <person name="Andersen M.H."/>
            <person name="Karst S.M."/>
            <person name="Dueholm M.S."/>
            <person name="Nielsen P.H."/>
            <person name="Albertsen M."/>
        </authorList>
    </citation>
    <scope>NUCLEOTIDE SEQUENCE [LARGE SCALE GENOMIC DNA]</scope>
    <source>
        <strain evidence="9">Ribe_18-Q3-R11-54_MAXAC.273</strain>
    </source>
</reference>
<gene>
    <name evidence="6 9" type="primary">smc</name>
    <name evidence="9" type="ORF">IPP15_17925</name>
</gene>
<dbReference type="Gene3D" id="1.20.1060.20">
    <property type="match status" value="1"/>
</dbReference>
<dbReference type="GO" id="GO:0007059">
    <property type="term" value="P:chromosome segregation"/>
    <property type="evidence" value="ECO:0007669"/>
    <property type="project" value="UniProtKB-UniRule"/>
</dbReference>
<feature type="coiled-coil region" evidence="6">
    <location>
        <begin position="188"/>
        <end position="215"/>
    </location>
</feature>
<dbReference type="SUPFAM" id="SSF75553">
    <property type="entry name" value="Smc hinge domain"/>
    <property type="match status" value="1"/>
</dbReference>
<keyword evidence="3 6" id="KW-0067">ATP-binding</keyword>
<evidence type="ECO:0000256" key="6">
    <source>
        <dbReference type="HAMAP-Rule" id="MF_01894"/>
    </source>
</evidence>
<dbReference type="PIRSF" id="PIRSF005719">
    <property type="entry name" value="SMC"/>
    <property type="match status" value="1"/>
</dbReference>
<dbReference type="Pfam" id="PF06470">
    <property type="entry name" value="SMC_hinge"/>
    <property type="match status" value="1"/>
</dbReference>
<dbReference type="GO" id="GO:0016887">
    <property type="term" value="F:ATP hydrolysis activity"/>
    <property type="evidence" value="ECO:0007669"/>
    <property type="project" value="InterPro"/>
</dbReference>
<dbReference type="SUPFAM" id="SSF52540">
    <property type="entry name" value="P-loop containing nucleoside triphosphate hydrolases"/>
    <property type="match status" value="1"/>
</dbReference>
<keyword evidence="4 6" id="KW-0175">Coiled coil</keyword>
<dbReference type="NCBIfam" id="TIGR02168">
    <property type="entry name" value="SMC_prok_B"/>
    <property type="match status" value="1"/>
</dbReference>
<evidence type="ECO:0000259" key="7">
    <source>
        <dbReference type="Pfam" id="PF02463"/>
    </source>
</evidence>
<name>A0A9D7XQI9_9BACT</name>
<dbReference type="InterPro" id="IPR027417">
    <property type="entry name" value="P-loop_NTPase"/>
</dbReference>
<keyword evidence="5 6" id="KW-0238">DNA-binding</keyword>
<evidence type="ECO:0000256" key="3">
    <source>
        <dbReference type="ARBA" id="ARBA00022840"/>
    </source>
</evidence>